<dbReference type="InterPro" id="IPR027806">
    <property type="entry name" value="HARBI1_dom"/>
</dbReference>
<dbReference type="VEuPathDB" id="FungiDB:VP01_6024g1"/>
<keyword evidence="2" id="KW-0479">Metal-binding</keyword>
<feature type="domain" description="DDE Tnp4" evidence="3">
    <location>
        <begin position="23"/>
        <end position="79"/>
    </location>
</feature>
<evidence type="ECO:0000256" key="2">
    <source>
        <dbReference type="ARBA" id="ARBA00022723"/>
    </source>
</evidence>
<feature type="non-terminal residue" evidence="4">
    <location>
        <position position="1"/>
    </location>
</feature>
<dbReference type="GO" id="GO:0046872">
    <property type="term" value="F:metal ion binding"/>
    <property type="evidence" value="ECO:0007669"/>
    <property type="project" value="UniProtKB-KW"/>
</dbReference>
<accession>A0A0L6UHF0</accession>
<dbReference type="Pfam" id="PF13359">
    <property type="entry name" value="DDE_Tnp_4"/>
    <property type="match status" value="1"/>
</dbReference>
<organism evidence="4 5">
    <name type="scientific">Puccinia sorghi</name>
    <dbReference type="NCBI Taxonomy" id="27349"/>
    <lineage>
        <taxon>Eukaryota</taxon>
        <taxon>Fungi</taxon>
        <taxon>Dikarya</taxon>
        <taxon>Basidiomycota</taxon>
        <taxon>Pucciniomycotina</taxon>
        <taxon>Pucciniomycetes</taxon>
        <taxon>Pucciniales</taxon>
        <taxon>Pucciniaceae</taxon>
        <taxon>Puccinia</taxon>
    </lineage>
</organism>
<dbReference type="AlphaFoldDB" id="A0A0L6UHF0"/>
<evidence type="ECO:0000313" key="4">
    <source>
        <dbReference type="EMBL" id="KNZ47943.1"/>
    </source>
</evidence>
<gene>
    <name evidence="4" type="ORF">VP01_6024g1</name>
</gene>
<dbReference type="EMBL" id="LAVV01011302">
    <property type="protein sequence ID" value="KNZ47943.1"/>
    <property type="molecule type" value="Genomic_DNA"/>
</dbReference>
<dbReference type="OrthoDB" id="2649667at2759"/>
<evidence type="ECO:0000313" key="5">
    <source>
        <dbReference type="Proteomes" id="UP000037035"/>
    </source>
</evidence>
<keyword evidence="5" id="KW-1185">Reference proteome</keyword>
<sequence length="95" mass="10329">TTPASGKTVTSICSQTASSLLDLIADSGFPTKTTLVPAFKKTPQWPILQLKKKINQHLASLRVCKKYCIGILKGRFQSLCVDRSLCGPPQLSPEQ</sequence>
<reference evidence="4 5" key="1">
    <citation type="submission" date="2015-08" db="EMBL/GenBank/DDBJ databases">
        <title>Next Generation Sequencing and Analysis of the Genome of Puccinia sorghi L Schw, the Causal Agent of Maize Common Rust.</title>
        <authorList>
            <person name="Rochi L."/>
            <person name="Burguener G."/>
            <person name="Darino M."/>
            <person name="Turjanski A."/>
            <person name="Kreff E."/>
            <person name="Dieguez M.J."/>
            <person name="Sacco F."/>
        </authorList>
    </citation>
    <scope>NUCLEOTIDE SEQUENCE [LARGE SCALE GENOMIC DNA]</scope>
    <source>
        <strain evidence="4 5">RO10H11247</strain>
    </source>
</reference>
<protein>
    <recommendedName>
        <fullName evidence="3">DDE Tnp4 domain-containing protein</fullName>
    </recommendedName>
</protein>
<comment type="caution">
    <text evidence="4">The sequence shown here is derived from an EMBL/GenBank/DDBJ whole genome shotgun (WGS) entry which is preliminary data.</text>
</comment>
<proteinExistence type="predicted"/>
<evidence type="ECO:0000259" key="3">
    <source>
        <dbReference type="Pfam" id="PF13359"/>
    </source>
</evidence>
<comment type="cofactor">
    <cofactor evidence="1">
        <name>a divalent metal cation</name>
        <dbReference type="ChEBI" id="CHEBI:60240"/>
    </cofactor>
</comment>
<dbReference type="Proteomes" id="UP000037035">
    <property type="component" value="Unassembled WGS sequence"/>
</dbReference>
<name>A0A0L6UHF0_9BASI</name>
<evidence type="ECO:0000256" key="1">
    <source>
        <dbReference type="ARBA" id="ARBA00001968"/>
    </source>
</evidence>